<evidence type="ECO:0000313" key="1">
    <source>
        <dbReference type="EMBL" id="PQP94427.1"/>
    </source>
</evidence>
<accession>A0A314XTB7</accession>
<reference evidence="1 2" key="1">
    <citation type="submission" date="2018-02" db="EMBL/GenBank/DDBJ databases">
        <title>Draft genome of wild Prunus yedoensis var. nudiflora.</title>
        <authorList>
            <person name="Baek S."/>
            <person name="Kim J.-H."/>
            <person name="Choi K."/>
            <person name="Kim G.-B."/>
            <person name="Cho A."/>
            <person name="Jang H."/>
            <person name="Shin C.-H."/>
            <person name="Yu H.-J."/>
            <person name="Mun J.-H."/>
        </authorList>
    </citation>
    <scope>NUCLEOTIDE SEQUENCE [LARGE SCALE GENOMIC DNA]</scope>
    <source>
        <strain evidence="2">cv. Jeju island</strain>
        <tissue evidence="1">Leaf</tissue>
    </source>
</reference>
<proteinExistence type="predicted"/>
<name>A0A314XTB7_PRUYE</name>
<dbReference type="Proteomes" id="UP000250321">
    <property type="component" value="Unassembled WGS sequence"/>
</dbReference>
<protein>
    <submittedName>
        <fullName evidence="1">Uncharacterized protein</fullName>
    </submittedName>
</protein>
<organism evidence="1 2">
    <name type="scientific">Prunus yedoensis var. nudiflora</name>
    <dbReference type="NCBI Taxonomy" id="2094558"/>
    <lineage>
        <taxon>Eukaryota</taxon>
        <taxon>Viridiplantae</taxon>
        <taxon>Streptophyta</taxon>
        <taxon>Embryophyta</taxon>
        <taxon>Tracheophyta</taxon>
        <taxon>Spermatophyta</taxon>
        <taxon>Magnoliopsida</taxon>
        <taxon>eudicotyledons</taxon>
        <taxon>Gunneridae</taxon>
        <taxon>Pentapetalae</taxon>
        <taxon>rosids</taxon>
        <taxon>fabids</taxon>
        <taxon>Rosales</taxon>
        <taxon>Rosaceae</taxon>
        <taxon>Amygdaloideae</taxon>
        <taxon>Amygdaleae</taxon>
        <taxon>Prunus</taxon>
    </lineage>
</organism>
<sequence>MQKALKGPLFLAASFGNFPTKITRIEHKRITVGLFGTTSHGLCIEDLRN</sequence>
<comment type="caution">
    <text evidence="1">The sequence shown here is derived from an EMBL/GenBank/DDBJ whole genome shotgun (WGS) entry which is preliminary data.</text>
</comment>
<gene>
    <name evidence="1" type="ORF">Pyn_10428</name>
</gene>
<evidence type="ECO:0000313" key="2">
    <source>
        <dbReference type="Proteomes" id="UP000250321"/>
    </source>
</evidence>
<dbReference type="EMBL" id="PJQY01002343">
    <property type="protein sequence ID" value="PQP94427.1"/>
    <property type="molecule type" value="Genomic_DNA"/>
</dbReference>
<keyword evidence="2" id="KW-1185">Reference proteome</keyword>
<dbReference type="AlphaFoldDB" id="A0A314XTB7"/>